<feature type="signal peptide" evidence="3">
    <location>
        <begin position="1"/>
        <end position="28"/>
    </location>
</feature>
<keyword evidence="6" id="KW-1185">Reference proteome</keyword>
<evidence type="ECO:0000259" key="4">
    <source>
        <dbReference type="Pfam" id="PF13458"/>
    </source>
</evidence>
<dbReference type="Pfam" id="PF13458">
    <property type="entry name" value="Peripla_BP_6"/>
    <property type="match status" value="1"/>
</dbReference>
<keyword evidence="2 3" id="KW-0732">Signal</keyword>
<feature type="domain" description="Leucine-binding protein" evidence="4">
    <location>
        <begin position="31"/>
        <end position="379"/>
    </location>
</feature>
<dbReference type="PANTHER" id="PTHR30483">
    <property type="entry name" value="LEUCINE-SPECIFIC-BINDING PROTEIN"/>
    <property type="match status" value="1"/>
</dbReference>
<evidence type="ECO:0000256" key="1">
    <source>
        <dbReference type="ARBA" id="ARBA00010062"/>
    </source>
</evidence>
<dbReference type="PANTHER" id="PTHR30483:SF38">
    <property type="entry name" value="BLR7848 PROTEIN"/>
    <property type="match status" value="1"/>
</dbReference>
<feature type="chain" id="PRO_5022159885" evidence="3">
    <location>
        <begin position="29"/>
        <end position="385"/>
    </location>
</feature>
<name>A0A562V895_9BACT</name>
<reference evidence="5 6" key="1">
    <citation type="submission" date="2019-07" db="EMBL/GenBank/DDBJ databases">
        <title>Genomic Encyclopedia of Archaeal and Bacterial Type Strains, Phase II (KMG-II): from individual species to whole genera.</title>
        <authorList>
            <person name="Goeker M."/>
        </authorList>
    </citation>
    <scope>NUCLEOTIDE SEQUENCE [LARGE SCALE GENOMIC DNA]</scope>
    <source>
        <strain evidence="5 6">ATCC BAA-1139</strain>
    </source>
</reference>
<dbReference type="AlphaFoldDB" id="A0A562V895"/>
<dbReference type="RefSeq" id="WP_170242049.1">
    <property type="nucleotide sequence ID" value="NZ_VLLN01000032.1"/>
</dbReference>
<organism evidence="5 6">
    <name type="scientific">Geobacter argillaceus</name>
    <dbReference type="NCBI Taxonomy" id="345631"/>
    <lineage>
        <taxon>Bacteria</taxon>
        <taxon>Pseudomonadati</taxon>
        <taxon>Thermodesulfobacteriota</taxon>
        <taxon>Desulfuromonadia</taxon>
        <taxon>Geobacterales</taxon>
        <taxon>Geobacteraceae</taxon>
        <taxon>Geobacter</taxon>
    </lineage>
</organism>
<evidence type="ECO:0000256" key="3">
    <source>
        <dbReference type="SAM" id="SignalP"/>
    </source>
</evidence>
<evidence type="ECO:0000313" key="6">
    <source>
        <dbReference type="Proteomes" id="UP000319449"/>
    </source>
</evidence>
<dbReference type="InterPro" id="IPR051010">
    <property type="entry name" value="BCAA_transport"/>
</dbReference>
<dbReference type="EMBL" id="VLLN01000032">
    <property type="protein sequence ID" value="TWJ14008.1"/>
    <property type="molecule type" value="Genomic_DNA"/>
</dbReference>
<evidence type="ECO:0000313" key="5">
    <source>
        <dbReference type="EMBL" id="TWJ14008.1"/>
    </source>
</evidence>
<comment type="caution">
    <text evidence="5">The sequence shown here is derived from an EMBL/GenBank/DDBJ whole genome shotgun (WGS) entry which is preliminary data.</text>
</comment>
<dbReference type="Gene3D" id="3.40.50.2300">
    <property type="match status" value="2"/>
</dbReference>
<sequence length="385" mass="41318">MKKQCKRITILLSAAFLVFFCSAALLFAAEPISIGFTADFSGSNAASGMQASPVVELVVKQINASGGINGRPINLVALDNGSDSAKATGNLILFKDKYRCKAVIANSTSGVAMVLKAWAEKNHIPVIAVNPQSDKLWVKSGKAWFFRVETPASPRVDAVLAKVKKLGYTKIAFEGSTLAWGTDTLATLKEKAPAYGMKLVSEVLVEPKTKDLTIQAKKLKDSGAQAVICAEYDAETVGLARAMKNIGWNPYVIHTSAANLMNALALADPAMMAGWETIQQIDPHKPQVQNTWSKTKEYTGKAPLENEEGPRAMDGINLLVSALKLSGNSDNSTAIRDAFYKIKDYERVLGKAGGKGGFTEGKNHLLDVQDLVIYTVKGGKLLPAK</sequence>
<dbReference type="InterPro" id="IPR028082">
    <property type="entry name" value="Peripla_BP_I"/>
</dbReference>
<comment type="similarity">
    <text evidence="1">Belongs to the leucine-binding protein family.</text>
</comment>
<accession>A0A562V895</accession>
<dbReference type="SUPFAM" id="SSF53822">
    <property type="entry name" value="Periplasmic binding protein-like I"/>
    <property type="match status" value="1"/>
</dbReference>
<dbReference type="InterPro" id="IPR028081">
    <property type="entry name" value="Leu-bd"/>
</dbReference>
<gene>
    <name evidence="5" type="ORF">JN12_03579</name>
</gene>
<protein>
    <submittedName>
        <fullName evidence="5">ABC-type branched-subunit amino acid transport system substrate-binding protein</fullName>
    </submittedName>
</protein>
<proteinExistence type="inferred from homology"/>
<evidence type="ECO:0000256" key="2">
    <source>
        <dbReference type="ARBA" id="ARBA00022729"/>
    </source>
</evidence>
<dbReference type="Proteomes" id="UP000319449">
    <property type="component" value="Unassembled WGS sequence"/>
</dbReference>